<sequence>MIYEHLLVAPWPLDVDEWVSRDFQNRTWGLVDPAIVRTNRQIFHESINTLYSKNEFSVMLARFPEKVGRFLENIGSNNAAQVRKMGIYYPGGVLQPLPIDFPDTENYLNLKDHPVPVGTAA</sequence>
<gene>
    <name evidence="1" type="ORF">PENSUB_8569</name>
</gene>
<proteinExistence type="predicted"/>
<protein>
    <submittedName>
        <fullName evidence="1">Uncharacterized protein</fullName>
    </submittedName>
</protein>
<reference evidence="1 2" key="1">
    <citation type="submission" date="2016-10" db="EMBL/GenBank/DDBJ databases">
        <title>Genome sequence of the ascomycete fungus Penicillium subrubescens.</title>
        <authorList>
            <person name="De Vries R.P."/>
            <person name="Peng M."/>
            <person name="Dilokpimol A."/>
            <person name="Hilden K."/>
            <person name="Makela M.R."/>
            <person name="Grigoriev I."/>
            <person name="Riley R."/>
            <person name="Granchi Z."/>
        </authorList>
    </citation>
    <scope>NUCLEOTIDE SEQUENCE [LARGE SCALE GENOMIC DNA]</scope>
    <source>
        <strain evidence="1 2">CBS 132785</strain>
    </source>
</reference>
<evidence type="ECO:0000313" key="1">
    <source>
        <dbReference type="EMBL" id="OKO99182.1"/>
    </source>
</evidence>
<dbReference type="Proteomes" id="UP000186955">
    <property type="component" value="Unassembled WGS sequence"/>
</dbReference>
<dbReference type="EMBL" id="MNBE01000664">
    <property type="protein sequence ID" value="OKO99182.1"/>
    <property type="molecule type" value="Genomic_DNA"/>
</dbReference>
<comment type="caution">
    <text evidence="1">The sequence shown here is derived from an EMBL/GenBank/DDBJ whole genome shotgun (WGS) entry which is preliminary data.</text>
</comment>
<accession>A0A1Q5TG34</accession>
<evidence type="ECO:0000313" key="2">
    <source>
        <dbReference type="Proteomes" id="UP000186955"/>
    </source>
</evidence>
<dbReference type="AlphaFoldDB" id="A0A1Q5TG34"/>
<organism evidence="1 2">
    <name type="scientific">Penicillium subrubescens</name>
    <dbReference type="NCBI Taxonomy" id="1316194"/>
    <lineage>
        <taxon>Eukaryota</taxon>
        <taxon>Fungi</taxon>
        <taxon>Dikarya</taxon>
        <taxon>Ascomycota</taxon>
        <taxon>Pezizomycotina</taxon>
        <taxon>Eurotiomycetes</taxon>
        <taxon>Eurotiomycetidae</taxon>
        <taxon>Eurotiales</taxon>
        <taxon>Aspergillaceae</taxon>
        <taxon>Penicillium</taxon>
    </lineage>
</organism>
<name>A0A1Q5TG34_9EURO</name>
<keyword evidence="2" id="KW-1185">Reference proteome</keyword>